<evidence type="ECO:0000256" key="2">
    <source>
        <dbReference type="ARBA" id="ARBA00022475"/>
    </source>
</evidence>
<dbReference type="Pfam" id="PF00005">
    <property type="entry name" value="ABC_tran"/>
    <property type="match status" value="1"/>
</dbReference>
<dbReference type="InterPro" id="IPR027417">
    <property type="entry name" value="P-loop_NTPase"/>
</dbReference>
<dbReference type="GO" id="GO:0005524">
    <property type="term" value="F:ATP binding"/>
    <property type="evidence" value="ECO:0007669"/>
    <property type="project" value="UniProtKB-KW"/>
</dbReference>
<evidence type="ECO:0000313" key="6">
    <source>
        <dbReference type="EMBL" id="NMG16913.1"/>
    </source>
</evidence>
<dbReference type="SUPFAM" id="SSF52540">
    <property type="entry name" value="P-loop containing nucleoside triphosphate hydrolases"/>
    <property type="match status" value="1"/>
</dbReference>
<keyword evidence="2" id="KW-0472">Membrane</keyword>
<dbReference type="InterPro" id="IPR003439">
    <property type="entry name" value="ABC_transporter-like_ATP-bd"/>
</dbReference>
<proteinExistence type="predicted"/>
<dbReference type="Proteomes" id="UP000633943">
    <property type="component" value="Unassembled WGS sequence"/>
</dbReference>
<dbReference type="InterPro" id="IPR050093">
    <property type="entry name" value="ABC_SmlMolc_Importer"/>
</dbReference>
<evidence type="ECO:0000256" key="3">
    <source>
        <dbReference type="ARBA" id="ARBA00022741"/>
    </source>
</evidence>
<dbReference type="PROSITE" id="PS50893">
    <property type="entry name" value="ABC_TRANSPORTER_2"/>
    <property type="match status" value="1"/>
</dbReference>
<reference evidence="6 7" key="1">
    <citation type="submission" date="2019-12" db="EMBL/GenBank/DDBJ databases">
        <title>Comparative genomics gives insights into the taxonomy of the Azoarcus-Aromatoleum group and reveals separate origins of nif in the plant-associated Azoarcus and non-plant-associated Aromatoleum sub-groups.</title>
        <authorList>
            <person name="Lafos M."/>
            <person name="Maluk M."/>
            <person name="Batista M."/>
            <person name="Junghare M."/>
            <person name="Carmona M."/>
            <person name="Faoro H."/>
            <person name="Cruz L.M."/>
            <person name="Battistoni F."/>
            <person name="De Souza E."/>
            <person name="Pedrosa F."/>
            <person name="Chen W.-M."/>
            <person name="Poole P.S."/>
            <person name="Dixon R.A."/>
            <person name="James E.K."/>
        </authorList>
    </citation>
    <scope>NUCLEOTIDE SEQUENCE [LARGE SCALE GENOMIC DNA]</scope>
    <source>
        <strain evidence="6 7">PbN1</strain>
    </source>
</reference>
<evidence type="ECO:0000259" key="5">
    <source>
        <dbReference type="PROSITE" id="PS50893"/>
    </source>
</evidence>
<evidence type="ECO:0000256" key="1">
    <source>
        <dbReference type="ARBA" id="ARBA00022448"/>
    </source>
</evidence>
<sequence length="233" mass="25917">MQLDLDVRKTLRSGQRVFHLDVRLQSSSQRIVILGPSGSGKSLTLKAIAGLLRPDSGHIRLDGKVLFDAAKGIHLPPQGREVAYVFQDYALFPHLTVRQNIAFGLTRGWFNPLAHVRHETVEYWLDAFQLAHLAHQFPVELSGGQRQRTALARALVARPRALLLDEPFAALDPTLRIAMREELGELQQRLQVPMVLITHDPEDAVVFGDHVLSLQDGRFAVEAGEGALEVLHA</sequence>
<keyword evidence="2" id="KW-1003">Cell membrane</keyword>
<keyword evidence="3" id="KW-0547">Nucleotide-binding</keyword>
<accession>A0ABX1NYI3</accession>
<keyword evidence="1" id="KW-0813">Transport</keyword>
<dbReference type="RefSeq" id="WP_169203467.1">
    <property type="nucleotide sequence ID" value="NZ_CP059467.1"/>
</dbReference>
<dbReference type="SMART" id="SM00382">
    <property type="entry name" value="AAA"/>
    <property type="match status" value="1"/>
</dbReference>
<protein>
    <submittedName>
        <fullName evidence="6">ATP-binding cassette domain-containing protein</fullName>
    </submittedName>
</protein>
<keyword evidence="4 6" id="KW-0067">ATP-binding</keyword>
<dbReference type="EMBL" id="WTVP01000051">
    <property type="protein sequence ID" value="NMG16913.1"/>
    <property type="molecule type" value="Genomic_DNA"/>
</dbReference>
<feature type="domain" description="ABC transporter" evidence="5">
    <location>
        <begin position="2"/>
        <end position="233"/>
    </location>
</feature>
<evidence type="ECO:0000256" key="4">
    <source>
        <dbReference type="ARBA" id="ARBA00022840"/>
    </source>
</evidence>
<dbReference type="InterPro" id="IPR003593">
    <property type="entry name" value="AAA+_ATPase"/>
</dbReference>
<comment type="caution">
    <text evidence="6">The sequence shown here is derived from an EMBL/GenBank/DDBJ whole genome shotgun (WGS) entry which is preliminary data.</text>
</comment>
<dbReference type="PANTHER" id="PTHR42781">
    <property type="entry name" value="SPERMIDINE/PUTRESCINE IMPORT ATP-BINDING PROTEIN POTA"/>
    <property type="match status" value="1"/>
</dbReference>
<evidence type="ECO:0000313" key="7">
    <source>
        <dbReference type="Proteomes" id="UP000633943"/>
    </source>
</evidence>
<dbReference type="PANTHER" id="PTHR42781:SF4">
    <property type="entry name" value="SPERMIDINE_PUTRESCINE IMPORT ATP-BINDING PROTEIN POTA"/>
    <property type="match status" value="1"/>
</dbReference>
<name>A0ABX1NYI3_9RHOO</name>
<organism evidence="6 7">
    <name type="scientific">Aromatoleum bremense</name>
    <dbReference type="NCBI Taxonomy" id="76115"/>
    <lineage>
        <taxon>Bacteria</taxon>
        <taxon>Pseudomonadati</taxon>
        <taxon>Pseudomonadota</taxon>
        <taxon>Betaproteobacteria</taxon>
        <taxon>Rhodocyclales</taxon>
        <taxon>Rhodocyclaceae</taxon>
        <taxon>Aromatoleum</taxon>
    </lineage>
</organism>
<gene>
    <name evidence="6" type="ORF">GPA24_15490</name>
</gene>
<dbReference type="Gene3D" id="3.40.50.300">
    <property type="entry name" value="P-loop containing nucleotide triphosphate hydrolases"/>
    <property type="match status" value="1"/>
</dbReference>
<keyword evidence="7" id="KW-1185">Reference proteome</keyword>